<dbReference type="InterPro" id="IPR051317">
    <property type="entry name" value="Gfo/Idh/MocA_oxidoreduct"/>
</dbReference>
<dbReference type="EMBL" id="MFIX01000226">
    <property type="protein sequence ID" value="OGG01076.1"/>
    <property type="molecule type" value="Genomic_DNA"/>
</dbReference>
<gene>
    <name evidence="5" type="ORF">A3F83_17035</name>
</gene>
<evidence type="ECO:0000259" key="3">
    <source>
        <dbReference type="Pfam" id="PF01408"/>
    </source>
</evidence>
<dbReference type="GO" id="GO:0000166">
    <property type="term" value="F:nucleotide binding"/>
    <property type="evidence" value="ECO:0007669"/>
    <property type="project" value="InterPro"/>
</dbReference>
<dbReference type="GO" id="GO:0016491">
    <property type="term" value="F:oxidoreductase activity"/>
    <property type="evidence" value="ECO:0007669"/>
    <property type="project" value="UniProtKB-KW"/>
</dbReference>
<dbReference type="SUPFAM" id="SSF51735">
    <property type="entry name" value="NAD(P)-binding Rossmann-fold domains"/>
    <property type="match status" value="1"/>
</dbReference>
<comment type="similarity">
    <text evidence="1">Belongs to the Gfo/Idh/MocA family.</text>
</comment>
<evidence type="ECO:0000256" key="2">
    <source>
        <dbReference type="ARBA" id="ARBA00023002"/>
    </source>
</evidence>
<evidence type="ECO:0000259" key="4">
    <source>
        <dbReference type="Pfam" id="PF02894"/>
    </source>
</evidence>
<sequence>MQKLRIGVVGAGYISRTYHCPALKKLKRKYPALELAAICDIREEAAREAGAQFGFARTYNNLAAMLEAEELEGVYLLIMPDGMKEAALACIRRGIPLLLEKPPGNNSAEVAELAEAAERRGVPTVVALNRRFMPLVQRARELSLSRERRPQLILAQMLRFERREAEFAYGTGVHAIDVMRFLGGEVTGVRTEKLMLAGNRSAAYFVEFDYASGVQGRLAILPETGVEAERYQIHGNDWSLLLDAPLDWTVDYPGKLTYFEGRRNFFVQDNSLWPETMRDNIAITGFLGESEHFLECLTAGAAPSPSLRDCLRSMQIAEAVLAGKNIEFK</sequence>
<dbReference type="InterPro" id="IPR004104">
    <property type="entry name" value="Gfo/Idh/MocA-like_OxRdtase_C"/>
</dbReference>
<proteinExistence type="inferred from homology"/>
<dbReference type="PANTHER" id="PTHR43708">
    <property type="entry name" value="CONSERVED EXPRESSED OXIDOREDUCTASE (EUROFUNG)"/>
    <property type="match status" value="1"/>
</dbReference>
<evidence type="ECO:0000313" key="5">
    <source>
        <dbReference type="EMBL" id="OGG01076.1"/>
    </source>
</evidence>
<feature type="domain" description="Gfo/Idh/MocA-like oxidoreductase N-terminal" evidence="3">
    <location>
        <begin position="4"/>
        <end position="126"/>
    </location>
</feature>
<feature type="domain" description="Gfo/Idh/MocA-like oxidoreductase C-terminal" evidence="4">
    <location>
        <begin position="168"/>
        <end position="321"/>
    </location>
</feature>
<organism evidence="5 6">
    <name type="scientific">Candidatus Glassbacteria bacterium RIFCSPLOWO2_12_FULL_58_11</name>
    <dbReference type="NCBI Taxonomy" id="1817867"/>
    <lineage>
        <taxon>Bacteria</taxon>
        <taxon>Candidatus Glassiibacteriota</taxon>
    </lineage>
</organism>
<dbReference type="Pfam" id="PF02894">
    <property type="entry name" value="GFO_IDH_MocA_C"/>
    <property type="match status" value="1"/>
</dbReference>
<dbReference type="AlphaFoldDB" id="A0A1F5YLP9"/>
<protein>
    <submittedName>
        <fullName evidence="5">Uncharacterized protein</fullName>
    </submittedName>
</protein>
<reference evidence="5 6" key="1">
    <citation type="journal article" date="2016" name="Nat. Commun.">
        <title>Thousands of microbial genomes shed light on interconnected biogeochemical processes in an aquifer system.</title>
        <authorList>
            <person name="Anantharaman K."/>
            <person name="Brown C.T."/>
            <person name="Hug L.A."/>
            <person name="Sharon I."/>
            <person name="Castelle C.J."/>
            <person name="Probst A.J."/>
            <person name="Thomas B.C."/>
            <person name="Singh A."/>
            <person name="Wilkins M.J."/>
            <person name="Karaoz U."/>
            <person name="Brodie E.L."/>
            <person name="Williams K.H."/>
            <person name="Hubbard S.S."/>
            <person name="Banfield J.F."/>
        </authorList>
    </citation>
    <scope>NUCLEOTIDE SEQUENCE [LARGE SCALE GENOMIC DNA]</scope>
</reference>
<accession>A0A1F5YLP9</accession>
<dbReference type="STRING" id="1817867.A3F83_17035"/>
<dbReference type="InterPro" id="IPR036291">
    <property type="entry name" value="NAD(P)-bd_dom_sf"/>
</dbReference>
<dbReference type="InterPro" id="IPR000683">
    <property type="entry name" value="Gfo/Idh/MocA-like_OxRdtase_N"/>
</dbReference>
<evidence type="ECO:0000256" key="1">
    <source>
        <dbReference type="ARBA" id="ARBA00010928"/>
    </source>
</evidence>
<dbReference type="PANTHER" id="PTHR43708:SF5">
    <property type="entry name" value="CONSERVED EXPRESSED OXIDOREDUCTASE (EUROFUNG)-RELATED"/>
    <property type="match status" value="1"/>
</dbReference>
<comment type="caution">
    <text evidence="5">The sequence shown here is derived from an EMBL/GenBank/DDBJ whole genome shotgun (WGS) entry which is preliminary data.</text>
</comment>
<keyword evidence="2" id="KW-0560">Oxidoreductase</keyword>
<evidence type="ECO:0000313" key="6">
    <source>
        <dbReference type="Proteomes" id="UP000179129"/>
    </source>
</evidence>
<dbReference type="Gene3D" id="3.30.360.10">
    <property type="entry name" value="Dihydrodipicolinate Reductase, domain 2"/>
    <property type="match status" value="1"/>
</dbReference>
<name>A0A1F5YLP9_9BACT</name>
<dbReference type="Proteomes" id="UP000179129">
    <property type="component" value="Unassembled WGS sequence"/>
</dbReference>
<dbReference type="Pfam" id="PF01408">
    <property type="entry name" value="GFO_IDH_MocA"/>
    <property type="match status" value="1"/>
</dbReference>
<dbReference type="Gene3D" id="3.40.50.720">
    <property type="entry name" value="NAD(P)-binding Rossmann-like Domain"/>
    <property type="match status" value="1"/>
</dbReference>